<protein>
    <submittedName>
        <fullName evidence="3">Phage protein</fullName>
    </submittedName>
</protein>
<proteinExistence type="predicted"/>
<organism evidence="3">
    <name type="scientific">Hydatigena taeniaeformis</name>
    <name type="common">Feline tapeworm</name>
    <name type="synonym">Taenia taeniaeformis</name>
    <dbReference type="NCBI Taxonomy" id="6205"/>
    <lineage>
        <taxon>Eukaryota</taxon>
        <taxon>Metazoa</taxon>
        <taxon>Spiralia</taxon>
        <taxon>Lophotrochozoa</taxon>
        <taxon>Platyhelminthes</taxon>
        <taxon>Cestoda</taxon>
        <taxon>Eucestoda</taxon>
        <taxon>Cyclophyllidea</taxon>
        <taxon>Taeniidae</taxon>
        <taxon>Hydatigera</taxon>
    </lineage>
</organism>
<evidence type="ECO:0000313" key="1">
    <source>
        <dbReference type="EMBL" id="VDM32638.1"/>
    </source>
</evidence>
<evidence type="ECO:0000313" key="3">
    <source>
        <dbReference type="WBParaSite" id="TTAC_0000815001-mRNA-1"/>
    </source>
</evidence>
<name>A0A0R3X435_HYDTA</name>
<dbReference type="WBParaSite" id="TTAC_0000815001-mRNA-1">
    <property type="protein sequence ID" value="TTAC_0000815001-mRNA-1"/>
    <property type="gene ID" value="TTAC_0000815001"/>
</dbReference>
<dbReference type="OrthoDB" id="6238409at2759"/>
<evidence type="ECO:0000313" key="2">
    <source>
        <dbReference type="Proteomes" id="UP000274429"/>
    </source>
</evidence>
<dbReference type="AlphaFoldDB" id="A0A0R3X435"/>
<sequence>MPKPVTEEDILYICDGELPRHQKRNIQVPIRDVENEISNILSTVWINVNSLTPIFDSPKFSQFEFQHLKLASTYCFQHESDIKVLQAKRRKIMANFGAADFDSLFEDTE</sequence>
<accession>A0A0R3X435</accession>
<keyword evidence="2" id="KW-1185">Reference proteome</keyword>
<reference evidence="3" key="1">
    <citation type="submission" date="2017-02" db="UniProtKB">
        <authorList>
            <consortium name="WormBaseParasite"/>
        </authorList>
    </citation>
    <scope>IDENTIFICATION</scope>
</reference>
<reference evidence="1 2" key="2">
    <citation type="submission" date="2018-11" db="EMBL/GenBank/DDBJ databases">
        <authorList>
            <consortium name="Pathogen Informatics"/>
        </authorList>
    </citation>
    <scope>NUCLEOTIDE SEQUENCE [LARGE SCALE GENOMIC DNA]</scope>
</reference>
<dbReference type="EMBL" id="UYWX01020453">
    <property type="protein sequence ID" value="VDM32638.1"/>
    <property type="molecule type" value="Genomic_DNA"/>
</dbReference>
<dbReference type="Proteomes" id="UP000274429">
    <property type="component" value="Unassembled WGS sequence"/>
</dbReference>
<gene>
    <name evidence="1" type="ORF">TTAC_LOCUS8135</name>
</gene>